<organism evidence="2 3">
    <name type="scientific">Trichonephila clavata</name>
    <name type="common">Joro spider</name>
    <name type="synonym">Nephila clavata</name>
    <dbReference type="NCBI Taxonomy" id="2740835"/>
    <lineage>
        <taxon>Eukaryota</taxon>
        <taxon>Metazoa</taxon>
        <taxon>Ecdysozoa</taxon>
        <taxon>Arthropoda</taxon>
        <taxon>Chelicerata</taxon>
        <taxon>Arachnida</taxon>
        <taxon>Araneae</taxon>
        <taxon>Araneomorphae</taxon>
        <taxon>Entelegynae</taxon>
        <taxon>Araneoidea</taxon>
        <taxon>Nephilidae</taxon>
        <taxon>Trichonephila</taxon>
    </lineage>
</organism>
<dbReference type="EMBL" id="BMAO01007544">
    <property type="protein sequence ID" value="GFR16700.1"/>
    <property type="molecule type" value="Genomic_DNA"/>
</dbReference>
<keyword evidence="3" id="KW-1185">Reference proteome</keyword>
<sequence length="159" mass="18518">MQGPGGYIPILVQFRITFQEHRFLLRLQKITLKPSVPVEALGSTAVLEGHRDEVGRKQKRIIVIRADSKIRIIHQTDLQLQHSKLQCYRVMENLQRNSGTQSRSSFCEKKSYRKANSKRKPRPDYGRIAVINVPPFTCTRGFLRLQYHPLEFLETMEGR</sequence>
<proteinExistence type="predicted"/>
<dbReference type="Proteomes" id="UP000887116">
    <property type="component" value="Unassembled WGS sequence"/>
</dbReference>
<reference evidence="2" key="1">
    <citation type="submission" date="2020-07" db="EMBL/GenBank/DDBJ databases">
        <title>Multicomponent nature underlies the extraordinary mechanical properties of spider dragline silk.</title>
        <authorList>
            <person name="Kono N."/>
            <person name="Nakamura H."/>
            <person name="Mori M."/>
            <person name="Yoshida Y."/>
            <person name="Ohtoshi R."/>
            <person name="Malay A.D."/>
            <person name="Moran D.A.P."/>
            <person name="Tomita M."/>
            <person name="Numata K."/>
            <person name="Arakawa K."/>
        </authorList>
    </citation>
    <scope>NUCLEOTIDE SEQUENCE</scope>
</reference>
<evidence type="ECO:0000256" key="1">
    <source>
        <dbReference type="SAM" id="MobiDB-lite"/>
    </source>
</evidence>
<evidence type="ECO:0000313" key="2">
    <source>
        <dbReference type="EMBL" id="GFR16700.1"/>
    </source>
</evidence>
<feature type="compositionally biased region" description="Basic residues" evidence="1">
    <location>
        <begin position="111"/>
        <end position="121"/>
    </location>
</feature>
<accession>A0A8X6H7M0</accession>
<gene>
    <name evidence="2" type="ORF">TNCT_243331</name>
</gene>
<dbReference type="AlphaFoldDB" id="A0A8X6H7M0"/>
<feature type="region of interest" description="Disordered" evidence="1">
    <location>
        <begin position="99"/>
        <end position="121"/>
    </location>
</feature>
<evidence type="ECO:0000313" key="3">
    <source>
        <dbReference type="Proteomes" id="UP000887116"/>
    </source>
</evidence>
<comment type="caution">
    <text evidence="2">The sequence shown here is derived from an EMBL/GenBank/DDBJ whole genome shotgun (WGS) entry which is preliminary data.</text>
</comment>
<name>A0A8X6H7M0_TRICU</name>
<protein>
    <submittedName>
        <fullName evidence="2">Uncharacterized protein</fullName>
    </submittedName>
</protein>